<dbReference type="SUPFAM" id="SSF53850">
    <property type="entry name" value="Periplasmic binding protein-like II"/>
    <property type="match status" value="1"/>
</dbReference>
<name>A0A830EWP6_9EURY</name>
<dbReference type="Proteomes" id="UP000628840">
    <property type="component" value="Unassembled WGS sequence"/>
</dbReference>
<dbReference type="Gene3D" id="3.40.190.10">
    <property type="entry name" value="Periplasmic binding protein-like II"/>
    <property type="match status" value="2"/>
</dbReference>
<evidence type="ECO:0000259" key="3">
    <source>
        <dbReference type="Pfam" id="PF12849"/>
    </source>
</evidence>
<feature type="domain" description="PBP" evidence="3">
    <location>
        <begin position="128"/>
        <end position="341"/>
    </location>
</feature>
<dbReference type="InterPro" id="IPR006311">
    <property type="entry name" value="TAT_signal"/>
</dbReference>
<reference evidence="4 5" key="1">
    <citation type="journal article" date="2019" name="Int. J. Syst. Evol. Microbiol.">
        <title>The Global Catalogue of Microorganisms (GCM) 10K type strain sequencing project: providing services to taxonomists for standard genome sequencing and annotation.</title>
        <authorList>
            <consortium name="The Broad Institute Genomics Platform"/>
            <consortium name="The Broad Institute Genome Sequencing Center for Infectious Disease"/>
            <person name="Wu L."/>
            <person name="Ma J."/>
        </authorList>
    </citation>
    <scope>NUCLEOTIDE SEQUENCE [LARGE SCALE GENOMIC DNA]</scope>
    <source>
        <strain evidence="4 5">JCM 19585</strain>
    </source>
</reference>
<dbReference type="OrthoDB" id="10255at2157"/>
<dbReference type="PROSITE" id="PS51318">
    <property type="entry name" value="TAT"/>
    <property type="match status" value="1"/>
</dbReference>
<dbReference type="PANTHER" id="PTHR30570:SF1">
    <property type="entry name" value="PHOSPHATE-BINDING PROTEIN PSTS"/>
    <property type="match status" value="1"/>
</dbReference>
<dbReference type="Pfam" id="PF12849">
    <property type="entry name" value="PBP_like_2"/>
    <property type="match status" value="1"/>
</dbReference>
<dbReference type="RefSeq" id="WP_188881830.1">
    <property type="nucleotide sequence ID" value="NZ_BMPF01000002.1"/>
</dbReference>
<dbReference type="InterPro" id="IPR050811">
    <property type="entry name" value="Phosphate_ABC_transporter"/>
</dbReference>
<evidence type="ECO:0000256" key="1">
    <source>
        <dbReference type="ARBA" id="ARBA00022729"/>
    </source>
</evidence>
<dbReference type="PANTHER" id="PTHR30570">
    <property type="entry name" value="PERIPLASMIC PHOSPHATE BINDING COMPONENT OF PHOSPHATE ABC TRANSPORTER"/>
    <property type="match status" value="1"/>
</dbReference>
<keyword evidence="5" id="KW-1185">Reference proteome</keyword>
<dbReference type="NCBIfam" id="TIGR01409">
    <property type="entry name" value="TAT_signal_seq"/>
    <property type="match status" value="1"/>
</dbReference>
<feature type="region of interest" description="Disordered" evidence="2">
    <location>
        <begin position="29"/>
        <end position="71"/>
    </location>
</feature>
<evidence type="ECO:0000313" key="5">
    <source>
        <dbReference type="Proteomes" id="UP000628840"/>
    </source>
</evidence>
<dbReference type="AlphaFoldDB" id="A0A830EWP6"/>
<dbReference type="InterPro" id="IPR024370">
    <property type="entry name" value="PBP_domain"/>
</dbReference>
<evidence type="ECO:0000256" key="2">
    <source>
        <dbReference type="SAM" id="MobiDB-lite"/>
    </source>
</evidence>
<dbReference type="InterPro" id="IPR019546">
    <property type="entry name" value="TAT_signal_bac_arc"/>
</dbReference>
<evidence type="ECO:0000313" key="4">
    <source>
        <dbReference type="EMBL" id="GGL32274.1"/>
    </source>
</evidence>
<organism evidence="4 5">
    <name type="scientific">Halarchaeum grantii</name>
    <dbReference type="NCBI Taxonomy" id="1193105"/>
    <lineage>
        <taxon>Archaea</taxon>
        <taxon>Methanobacteriati</taxon>
        <taxon>Methanobacteriota</taxon>
        <taxon>Stenosarchaea group</taxon>
        <taxon>Halobacteria</taxon>
        <taxon>Halobacteriales</taxon>
        <taxon>Halobacteriaceae</taxon>
    </lineage>
</organism>
<feature type="compositionally biased region" description="Low complexity" evidence="2">
    <location>
        <begin position="29"/>
        <end position="64"/>
    </location>
</feature>
<keyword evidence="1" id="KW-0732">Signal</keyword>
<protein>
    <submittedName>
        <fullName evidence="4">Phosphate ABC transporter substrate-binding protein</fullName>
    </submittedName>
</protein>
<sequence length="373" mass="39882">MTHDGDDLSSLVSRRNFLVTSGAAGAAALAGCGGSNSSESTTTSSGTTEQTTTSSGSSASQSISPLEAGGSSTVYPIANTAASYWNANRPASDTEYWPHGEYNIDTEKALADYWAGLYGFEAKENGDPPFTASVALSHSGTGVEKVMNGQLDIGNASGSVQDELPDRDSYESFIDHVVGVDGQPLVVSSEIAEAGVSKITGQQLKDLYKGRITNWSELGGPDKEIQVLGRVKGSGTRTSFVSNVYGNPEEETTVANRYGQNQRLAQAIAQADNAISYLALAFLDTEGVTPISLEWEGTTYSYGDDQNGLDSKSYPLSRDLHMYTWEGTSEKEGAFINMILSEFGQDTFVAPNNYFTLGERRLEEERAKLPDQV</sequence>
<proteinExistence type="predicted"/>
<accession>A0A830EWP6</accession>
<dbReference type="EMBL" id="BMPF01000002">
    <property type="protein sequence ID" value="GGL32274.1"/>
    <property type="molecule type" value="Genomic_DNA"/>
</dbReference>
<gene>
    <name evidence="4" type="ORF">GCM10009037_14880</name>
</gene>
<comment type="caution">
    <text evidence="4">The sequence shown here is derived from an EMBL/GenBank/DDBJ whole genome shotgun (WGS) entry which is preliminary data.</text>
</comment>